<dbReference type="PANTHER" id="PTHR23077:SF144">
    <property type="entry name" value="PROTEASOME-ASSOCIATED ATPASE"/>
    <property type="match status" value="1"/>
</dbReference>
<evidence type="ECO:0000259" key="5">
    <source>
        <dbReference type="SMART" id="SM00382"/>
    </source>
</evidence>
<comment type="caution">
    <text evidence="6">The sequence shown here is derived from an EMBL/GenBank/DDBJ whole genome shotgun (WGS) entry which is preliminary data.</text>
</comment>
<evidence type="ECO:0000313" key="6">
    <source>
        <dbReference type="EMBL" id="GGI12556.1"/>
    </source>
</evidence>
<protein>
    <submittedName>
        <fullName evidence="6">AAA ATPase forming ring-shaped complexes</fullName>
    </submittedName>
</protein>
<dbReference type="InterPro" id="IPR003960">
    <property type="entry name" value="ATPase_AAA_CS"/>
</dbReference>
<gene>
    <name evidence="6" type="primary">arc</name>
    <name evidence="6" type="ORF">GCM10007377_01550</name>
</gene>
<dbReference type="PANTHER" id="PTHR23077">
    <property type="entry name" value="AAA-FAMILY ATPASE"/>
    <property type="match status" value="1"/>
</dbReference>
<reference evidence="6" key="2">
    <citation type="submission" date="2020-09" db="EMBL/GenBank/DDBJ databases">
        <authorList>
            <person name="Sun Q."/>
            <person name="Sedlacek I."/>
        </authorList>
    </citation>
    <scope>NUCLEOTIDE SEQUENCE</scope>
    <source>
        <strain evidence="6">CCM 8606</strain>
    </source>
</reference>
<feature type="domain" description="AAA+ ATPase" evidence="5">
    <location>
        <begin position="237"/>
        <end position="384"/>
    </location>
</feature>
<name>A0A8J3EXS2_9BIFI</name>
<dbReference type="AlphaFoldDB" id="A0A8J3EXS2"/>
<dbReference type="InterPro" id="IPR050168">
    <property type="entry name" value="AAA_ATPase_domain"/>
</dbReference>
<evidence type="ECO:0000256" key="2">
    <source>
        <dbReference type="ARBA" id="ARBA00022840"/>
    </source>
</evidence>
<dbReference type="GO" id="GO:0005524">
    <property type="term" value="F:ATP binding"/>
    <property type="evidence" value="ECO:0007669"/>
    <property type="project" value="UniProtKB-KW"/>
</dbReference>
<evidence type="ECO:0000256" key="1">
    <source>
        <dbReference type="ARBA" id="ARBA00022741"/>
    </source>
</evidence>
<dbReference type="GO" id="GO:0019941">
    <property type="term" value="P:modification-dependent protein catabolic process"/>
    <property type="evidence" value="ECO:0007669"/>
    <property type="project" value="InterPro"/>
</dbReference>
<evidence type="ECO:0000313" key="7">
    <source>
        <dbReference type="Proteomes" id="UP000619536"/>
    </source>
</evidence>
<dbReference type="Pfam" id="PF16450">
    <property type="entry name" value="Prot_ATP_ID_OB_C"/>
    <property type="match status" value="1"/>
</dbReference>
<dbReference type="FunFam" id="3.40.50.300:FF:001025">
    <property type="entry name" value="ATPase family, AAA domain-containing 2B"/>
    <property type="match status" value="1"/>
</dbReference>
<accession>A0A8J3EXS2</accession>
<dbReference type="InterPro" id="IPR041626">
    <property type="entry name" value="Prot_ATP_ID_OB_N"/>
</dbReference>
<dbReference type="Pfam" id="PF00004">
    <property type="entry name" value="AAA"/>
    <property type="match status" value="1"/>
</dbReference>
<dbReference type="EMBL" id="BMDH01000001">
    <property type="protein sequence ID" value="GGI12556.1"/>
    <property type="molecule type" value="Genomic_DNA"/>
</dbReference>
<dbReference type="Gene3D" id="2.40.50.140">
    <property type="entry name" value="Nucleic acid-binding proteins"/>
    <property type="match status" value="2"/>
</dbReference>
<dbReference type="Gene3D" id="1.10.8.60">
    <property type="match status" value="1"/>
</dbReference>
<dbReference type="Pfam" id="PF17758">
    <property type="entry name" value="Prot_ATP_ID_OB_N"/>
    <property type="match status" value="1"/>
</dbReference>
<reference evidence="6" key="1">
    <citation type="journal article" date="2014" name="Int. J. Syst. Evol. Microbiol.">
        <title>Complete genome sequence of Corynebacterium casei LMG S-19264T (=DSM 44701T), isolated from a smear-ripened cheese.</title>
        <authorList>
            <consortium name="US DOE Joint Genome Institute (JGI-PGF)"/>
            <person name="Walter F."/>
            <person name="Albersmeier A."/>
            <person name="Kalinowski J."/>
            <person name="Ruckert C."/>
        </authorList>
    </citation>
    <scope>NUCLEOTIDE SEQUENCE</scope>
    <source>
        <strain evidence="6">CCM 8606</strain>
    </source>
</reference>
<keyword evidence="1 4" id="KW-0547">Nucleotide-binding</keyword>
<evidence type="ECO:0000256" key="3">
    <source>
        <dbReference type="ARBA" id="ARBA00023054"/>
    </source>
</evidence>
<keyword evidence="3" id="KW-0175">Coiled coil</keyword>
<keyword evidence="2 4" id="KW-0067">ATP-binding</keyword>
<dbReference type="GO" id="GO:0016887">
    <property type="term" value="F:ATP hydrolysis activity"/>
    <property type="evidence" value="ECO:0007669"/>
    <property type="project" value="InterPro"/>
</dbReference>
<dbReference type="InterPro" id="IPR003959">
    <property type="entry name" value="ATPase_AAA_core"/>
</dbReference>
<dbReference type="PROSITE" id="PS00674">
    <property type="entry name" value="AAA"/>
    <property type="match status" value="1"/>
</dbReference>
<dbReference type="SMART" id="SM00382">
    <property type="entry name" value="AAA"/>
    <property type="match status" value="1"/>
</dbReference>
<dbReference type="InterPro" id="IPR027417">
    <property type="entry name" value="P-loop_NTPase"/>
</dbReference>
<dbReference type="InterPro" id="IPR032501">
    <property type="entry name" value="Prot_ATP_ID_OB_2nd"/>
</dbReference>
<dbReference type="InterPro" id="IPR003593">
    <property type="entry name" value="AAA+_ATPase"/>
</dbReference>
<comment type="similarity">
    <text evidence="4">Belongs to the AAA ATPase family.</text>
</comment>
<keyword evidence="7" id="KW-1185">Reference proteome</keyword>
<dbReference type="Proteomes" id="UP000619536">
    <property type="component" value="Unassembled WGS sequence"/>
</dbReference>
<dbReference type="GO" id="GO:0010498">
    <property type="term" value="P:proteasomal protein catabolic process"/>
    <property type="evidence" value="ECO:0007669"/>
    <property type="project" value="InterPro"/>
</dbReference>
<dbReference type="InterPro" id="IPR022482">
    <property type="entry name" value="Proteasome_ATPase"/>
</dbReference>
<proteinExistence type="inferred from homology"/>
<dbReference type="GO" id="GO:0000502">
    <property type="term" value="C:proteasome complex"/>
    <property type="evidence" value="ECO:0007669"/>
    <property type="project" value="InterPro"/>
</dbReference>
<dbReference type="RefSeq" id="WP_188354356.1">
    <property type="nucleotide sequence ID" value="NZ_BMDH01000001.1"/>
</dbReference>
<dbReference type="Gene3D" id="3.40.50.300">
    <property type="entry name" value="P-loop containing nucleotide triphosphate hydrolases"/>
    <property type="match status" value="1"/>
</dbReference>
<sequence>MSDTHNTQAATESERKLAELARHADVLMQKNHALAAALTRASQELKIAKSQLAGLSHPPLTVATFRSIDGSYTDDDGVRHTTALVTLSGRLMSVGVAPTVNVHRLSAGQTVLVNDNLILCDTRQLPSTGPVRIVDTVLEDGRLQVADQSGTLSIVLRSGELAHTLIKPGSMVCLDVHAMFALEVIDQREDSDLVLEEVPNTTFEDIGGLDAQISQIRDAVELPFAYSDAFARYHLVPPRGVLLYGPPGNGKTLIAKALAHALAERQGGKGVFLSVKGPQLLSKYVGESERLLREMFERARLRARDGRPVVVFIDEMDSLLRTRGTGISSDVETTIVPQFLAELDGVEALHNVIIIGASNRIDMIDPAVLRPGRLDIKVHIARPDRAQAAAILSHYITDDLPFESGVNAQDVISAMIEDIFTRDSSRLVCQLQEQKMQAGSAQTVLRPIYFADLISGAMLRNIVDRAKTAAIKATISKAQSTPTDVTAYTMKNDEAALQFMPMSMALVHQAVEREYEELAAQSSEANPSQWARLNDIATEGDIVALIAACVRQ</sequence>
<evidence type="ECO:0000256" key="4">
    <source>
        <dbReference type="RuleBase" id="RU003651"/>
    </source>
</evidence>
<organism evidence="6 7">
    <name type="scientific">Galliscardovia ingluviei</name>
    <dbReference type="NCBI Taxonomy" id="1769422"/>
    <lineage>
        <taxon>Bacteria</taxon>
        <taxon>Bacillati</taxon>
        <taxon>Actinomycetota</taxon>
        <taxon>Actinomycetes</taxon>
        <taxon>Bifidobacteriales</taxon>
        <taxon>Bifidobacteriaceae</taxon>
        <taxon>Galliscardovia</taxon>
    </lineage>
</organism>
<dbReference type="InterPro" id="IPR012340">
    <property type="entry name" value="NA-bd_OB-fold"/>
</dbReference>
<dbReference type="SUPFAM" id="SSF52540">
    <property type="entry name" value="P-loop containing nucleoside triphosphate hydrolases"/>
    <property type="match status" value="1"/>
</dbReference>
<dbReference type="NCBIfam" id="TIGR03689">
    <property type="entry name" value="pup_AAA"/>
    <property type="match status" value="1"/>
</dbReference>